<evidence type="ECO:0000256" key="1">
    <source>
        <dbReference type="ARBA" id="ARBA00007532"/>
    </source>
</evidence>
<feature type="domain" description="Pyridine nucleotide-disulphide oxidoreductase dimerisation" evidence="8">
    <location>
        <begin position="351"/>
        <end position="456"/>
    </location>
</feature>
<dbReference type="STRING" id="448.Lery_2258"/>
<proteinExistence type="inferred from homology"/>
<feature type="binding site" evidence="6">
    <location>
        <position position="51"/>
    </location>
    <ligand>
        <name>FAD</name>
        <dbReference type="ChEBI" id="CHEBI:57692"/>
    </ligand>
</feature>
<comment type="cofactor">
    <cofactor evidence="6">
        <name>FAD</name>
        <dbReference type="ChEBI" id="CHEBI:57692"/>
    </cofactor>
    <text evidence="6">Binds 1 FAD per subunit.</text>
</comment>
<feature type="disulfide bond" description="Redox-active" evidence="7">
    <location>
        <begin position="42"/>
        <end position="47"/>
    </location>
</feature>
<dbReference type="PANTHER" id="PTHR43014:SF2">
    <property type="entry name" value="MERCURIC REDUCTASE"/>
    <property type="match status" value="1"/>
</dbReference>
<dbReference type="InterPro" id="IPR001100">
    <property type="entry name" value="Pyr_nuc-diS_OxRdtase"/>
</dbReference>
<feature type="binding site" evidence="6">
    <location>
        <begin position="184"/>
        <end position="191"/>
    </location>
    <ligand>
        <name>NAD(+)</name>
        <dbReference type="ChEBI" id="CHEBI:57540"/>
    </ligand>
</feature>
<keyword evidence="6" id="KW-0547">Nucleotide-binding</keyword>
<dbReference type="Proteomes" id="UP000054773">
    <property type="component" value="Unassembled WGS sequence"/>
</dbReference>
<dbReference type="EMBL" id="LNYA01000034">
    <property type="protein sequence ID" value="KTC94091.1"/>
    <property type="molecule type" value="Genomic_DNA"/>
</dbReference>
<evidence type="ECO:0000259" key="9">
    <source>
        <dbReference type="Pfam" id="PF07992"/>
    </source>
</evidence>
<dbReference type="GO" id="GO:0050660">
    <property type="term" value="F:flavin adenine dinucleotide binding"/>
    <property type="evidence" value="ECO:0007669"/>
    <property type="project" value="TreeGrafter"/>
</dbReference>
<dbReference type="InterPro" id="IPR036188">
    <property type="entry name" value="FAD/NAD-bd_sf"/>
</dbReference>
<gene>
    <name evidence="10" type="ORF">Lery_2258</name>
</gene>
<evidence type="ECO:0000259" key="8">
    <source>
        <dbReference type="Pfam" id="PF02852"/>
    </source>
</evidence>
<comment type="caution">
    <text evidence="10">The sequence shown here is derived from an EMBL/GenBank/DDBJ whole genome shotgun (WGS) entry which is preliminary data.</text>
</comment>
<dbReference type="RefSeq" id="WP_058527383.1">
    <property type="nucleotide sequence ID" value="NZ_CAAAHY010000036.1"/>
</dbReference>
<comment type="similarity">
    <text evidence="1">Belongs to the class-I pyridine nucleotide-disulfide oxidoreductase family.</text>
</comment>
<dbReference type="InterPro" id="IPR023753">
    <property type="entry name" value="FAD/NAD-binding_dom"/>
</dbReference>
<keyword evidence="2" id="KW-0285">Flavoprotein</keyword>
<dbReference type="PRINTS" id="PR00411">
    <property type="entry name" value="PNDRDTASEI"/>
</dbReference>
<dbReference type="PANTHER" id="PTHR43014">
    <property type="entry name" value="MERCURIC REDUCTASE"/>
    <property type="match status" value="1"/>
</dbReference>
<evidence type="ECO:0000256" key="7">
    <source>
        <dbReference type="PIRSR" id="PIRSR000350-4"/>
    </source>
</evidence>
<dbReference type="Gene3D" id="3.50.50.60">
    <property type="entry name" value="FAD/NAD(P)-binding domain"/>
    <property type="match status" value="2"/>
</dbReference>
<evidence type="ECO:0000256" key="5">
    <source>
        <dbReference type="PIRSR" id="PIRSR000350-2"/>
    </source>
</evidence>
<feature type="domain" description="FAD/NAD(P)-binding" evidence="9">
    <location>
        <begin position="5"/>
        <end position="324"/>
    </location>
</feature>
<dbReference type="FunFam" id="3.30.390.30:FF:000001">
    <property type="entry name" value="Dihydrolipoyl dehydrogenase"/>
    <property type="match status" value="1"/>
</dbReference>
<accession>A0A0W0TET2</accession>
<dbReference type="Pfam" id="PF07992">
    <property type="entry name" value="Pyr_redox_2"/>
    <property type="match status" value="1"/>
</dbReference>
<reference evidence="10 11" key="1">
    <citation type="submission" date="2015-11" db="EMBL/GenBank/DDBJ databases">
        <title>Genomic analysis of 38 Legionella species identifies large and diverse effector repertoires.</title>
        <authorList>
            <person name="Burstein D."/>
            <person name="Amaro F."/>
            <person name="Zusman T."/>
            <person name="Lifshitz Z."/>
            <person name="Cohen O."/>
            <person name="Gilbert J.A."/>
            <person name="Pupko T."/>
            <person name="Shuman H.A."/>
            <person name="Segal G."/>
        </authorList>
    </citation>
    <scope>NUCLEOTIDE SEQUENCE [LARGE SCALE GENOMIC DNA]</scope>
    <source>
        <strain evidence="10 11">SE-32A-C8</strain>
    </source>
</reference>
<dbReference type="SUPFAM" id="SSF51905">
    <property type="entry name" value="FAD/NAD(P)-binding domain"/>
    <property type="match status" value="1"/>
</dbReference>
<dbReference type="PIRSF" id="PIRSF000350">
    <property type="entry name" value="Mercury_reductase_MerA"/>
    <property type="match status" value="1"/>
</dbReference>
<evidence type="ECO:0000256" key="3">
    <source>
        <dbReference type="ARBA" id="ARBA00022827"/>
    </source>
</evidence>
<dbReference type="AlphaFoldDB" id="A0A0W0TET2"/>
<keyword evidence="6" id="KW-0520">NAD</keyword>
<organism evidence="10 11">
    <name type="scientific">Legionella erythra</name>
    <dbReference type="NCBI Taxonomy" id="448"/>
    <lineage>
        <taxon>Bacteria</taxon>
        <taxon>Pseudomonadati</taxon>
        <taxon>Pseudomonadota</taxon>
        <taxon>Gammaproteobacteria</taxon>
        <taxon>Legionellales</taxon>
        <taxon>Legionellaceae</taxon>
        <taxon>Legionella</taxon>
    </lineage>
</organism>
<feature type="binding site" evidence="6">
    <location>
        <position position="207"/>
    </location>
    <ligand>
        <name>NAD(+)</name>
        <dbReference type="ChEBI" id="CHEBI:57540"/>
    </ligand>
</feature>
<keyword evidence="11" id="KW-1185">Reference proteome</keyword>
<dbReference type="Gene3D" id="3.30.390.30">
    <property type="match status" value="1"/>
</dbReference>
<evidence type="ECO:0000256" key="2">
    <source>
        <dbReference type="ARBA" id="ARBA00022630"/>
    </source>
</evidence>
<evidence type="ECO:0000313" key="10">
    <source>
        <dbReference type="EMBL" id="KTC94091.1"/>
    </source>
</evidence>
<feature type="binding site" evidence="6">
    <location>
        <position position="274"/>
    </location>
    <ligand>
        <name>NAD(+)</name>
        <dbReference type="ChEBI" id="CHEBI:57540"/>
    </ligand>
</feature>
<evidence type="ECO:0000256" key="6">
    <source>
        <dbReference type="PIRSR" id="PIRSR000350-3"/>
    </source>
</evidence>
<dbReference type="PRINTS" id="PR00368">
    <property type="entry name" value="FADPNR"/>
</dbReference>
<sequence length="466" mass="50968">MVSKYDAIILGGGKAGKTLAMDLAKSGQHVAMVEDNQIGGTCINVACIPTKTLVKSAKIAHYCRTAQAYGLQANLEPVDFKALRARKQAVVKAMRDANLKQFLDSGMDLLLGRGRFVDYKTIEVTFGQPHEGKKTEQITADRIFINTGALPFIPPISGLSQVHYHTNDTLMNIDYLPAHLIIIGGGYIGLEFAQIFRRFGSQVTVIEAAPVFLAREDRDVAEQVQTMLQHEGVQFLIDAKINQVIKEGKQVVFDVYHAGQSVNVSGSDILVAVGRIPNTAGLDLDRTGVAVDERGFVKVNDYLETAVEGIWALGDVKGGAQFTHLSWDDYRLVKYNLTHPGNKRGAHGRLIPYTVFLDPELARLGMTETEARQSGRAIKVAKIQAAMIPRAKTQGETTGMLKAVIDADTDEILGVSILCAEAGEMLGVIQVAMEMKLPYHALRDMMFAHPTMVEGINIWFGHVHQG</sequence>
<feature type="binding site" evidence="6">
    <location>
        <position position="114"/>
    </location>
    <ligand>
        <name>FAD</name>
        <dbReference type="ChEBI" id="CHEBI:57692"/>
    </ligand>
</feature>
<keyword evidence="3 6" id="KW-0274">FAD</keyword>
<dbReference type="Pfam" id="PF02852">
    <property type="entry name" value="Pyr_redox_dim"/>
    <property type="match status" value="1"/>
</dbReference>
<dbReference type="InterPro" id="IPR004099">
    <property type="entry name" value="Pyr_nucl-diS_OxRdtase_dimer"/>
</dbReference>
<feature type="binding site" evidence="6">
    <location>
        <position position="315"/>
    </location>
    <ligand>
        <name>FAD</name>
        <dbReference type="ChEBI" id="CHEBI:57692"/>
    </ligand>
</feature>
<dbReference type="InterPro" id="IPR016156">
    <property type="entry name" value="FAD/NAD-linked_Rdtase_dimer_sf"/>
</dbReference>
<evidence type="ECO:0000256" key="4">
    <source>
        <dbReference type="ARBA" id="ARBA00023002"/>
    </source>
</evidence>
<protein>
    <submittedName>
        <fullName evidence="10">Pyridine nucleotide-disulfide oxidoreductase</fullName>
    </submittedName>
</protein>
<dbReference type="PATRIC" id="fig|448.7.peg.2374"/>
<name>A0A0W0TET2_LEGER</name>
<feature type="active site" description="Proton acceptor" evidence="5">
    <location>
        <position position="449"/>
    </location>
</feature>
<evidence type="ECO:0000313" key="11">
    <source>
        <dbReference type="Proteomes" id="UP000054773"/>
    </source>
</evidence>
<dbReference type="GO" id="GO:0003955">
    <property type="term" value="F:NAD(P)H dehydrogenase (quinone) activity"/>
    <property type="evidence" value="ECO:0007669"/>
    <property type="project" value="TreeGrafter"/>
</dbReference>
<dbReference type="OrthoDB" id="6132190at2"/>
<dbReference type="SUPFAM" id="SSF55424">
    <property type="entry name" value="FAD/NAD-linked reductases, dimerisation (C-terminal) domain"/>
    <property type="match status" value="1"/>
</dbReference>
<keyword evidence="4" id="KW-0560">Oxidoreductase</keyword>